<dbReference type="PROSITE" id="PS50206">
    <property type="entry name" value="RHODANESE_3"/>
    <property type="match status" value="1"/>
</dbReference>
<keyword evidence="3" id="KW-1185">Reference proteome</keyword>
<name>A0A1Z4LHS8_9CYAN</name>
<reference evidence="2 3" key="1">
    <citation type="submission" date="2017-06" db="EMBL/GenBank/DDBJ databases">
        <title>Genome sequencing of cyanobaciteial culture collection at National Institute for Environmental Studies (NIES).</title>
        <authorList>
            <person name="Hirose Y."/>
            <person name="Shimura Y."/>
            <person name="Fujisawa T."/>
            <person name="Nakamura Y."/>
            <person name="Kawachi M."/>
        </authorList>
    </citation>
    <scope>NUCLEOTIDE SEQUENCE [LARGE SCALE GENOMIC DNA]</scope>
    <source>
        <strain evidence="2 3">NIES-267</strain>
    </source>
</reference>
<organism evidence="2 3">
    <name type="scientific">Calothrix parasitica NIES-267</name>
    <dbReference type="NCBI Taxonomy" id="1973488"/>
    <lineage>
        <taxon>Bacteria</taxon>
        <taxon>Bacillati</taxon>
        <taxon>Cyanobacteriota</taxon>
        <taxon>Cyanophyceae</taxon>
        <taxon>Nostocales</taxon>
        <taxon>Calotrichaceae</taxon>
        <taxon>Calothrix</taxon>
    </lineage>
</organism>
<accession>A0A1Z4LHS8</accession>
<dbReference type="SMART" id="SM00450">
    <property type="entry name" value="RHOD"/>
    <property type="match status" value="1"/>
</dbReference>
<evidence type="ECO:0000313" key="2">
    <source>
        <dbReference type="EMBL" id="BAY80795.1"/>
    </source>
</evidence>
<proteinExistence type="predicted"/>
<evidence type="ECO:0000313" key="3">
    <source>
        <dbReference type="Proteomes" id="UP000218418"/>
    </source>
</evidence>
<dbReference type="PANTHER" id="PTHR43031:SF1">
    <property type="entry name" value="PYRIDINE NUCLEOTIDE-DISULPHIDE OXIDOREDUCTASE"/>
    <property type="match status" value="1"/>
</dbReference>
<dbReference type="OrthoDB" id="9792975at2"/>
<feature type="domain" description="Rhodanese" evidence="1">
    <location>
        <begin position="37"/>
        <end position="121"/>
    </location>
</feature>
<dbReference type="AlphaFoldDB" id="A0A1Z4LHS8"/>
<evidence type="ECO:0000259" key="1">
    <source>
        <dbReference type="PROSITE" id="PS50206"/>
    </source>
</evidence>
<protein>
    <recommendedName>
        <fullName evidence="1">Rhodanese domain-containing protein</fullName>
    </recommendedName>
</protein>
<sequence>MFYLLELLLKLNFPNVKSVNISQFRQWLNEKSSSIPLVLDARSQEEYAVSHLKSAQLIEVNDSDIAVLPEVPLKTSIVVYCSVGYRSAKLVQRLQKAGYQNVFNLSGGIFEWTNQGEAIFKDKHQVEIVHPYNFLWGKLLKSKYHY</sequence>
<dbReference type="InterPro" id="IPR001763">
    <property type="entry name" value="Rhodanese-like_dom"/>
</dbReference>
<dbReference type="Proteomes" id="UP000218418">
    <property type="component" value="Chromosome"/>
</dbReference>
<dbReference type="InterPro" id="IPR036873">
    <property type="entry name" value="Rhodanese-like_dom_sf"/>
</dbReference>
<dbReference type="EMBL" id="AP018227">
    <property type="protein sequence ID" value="BAY80795.1"/>
    <property type="molecule type" value="Genomic_DNA"/>
</dbReference>
<dbReference type="CDD" id="cd00158">
    <property type="entry name" value="RHOD"/>
    <property type="match status" value="1"/>
</dbReference>
<dbReference type="InterPro" id="IPR050229">
    <property type="entry name" value="GlpE_sulfurtransferase"/>
</dbReference>
<dbReference type="Pfam" id="PF00581">
    <property type="entry name" value="Rhodanese"/>
    <property type="match status" value="1"/>
</dbReference>
<dbReference type="SUPFAM" id="SSF52821">
    <property type="entry name" value="Rhodanese/Cell cycle control phosphatase"/>
    <property type="match status" value="1"/>
</dbReference>
<dbReference type="PANTHER" id="PTHR43031">
    <property type="entry name" value="FAD-DEPENDENT OXIDOREDUCTASE"/>
    <property type="match status" value="1"/>
</dbReference>
<gene>
    <name evidence="2" type="ORF">NIES267_02600</name>
</gene>
<dbReference type="Gene3D" id="3.40.250.10">
    <property type="entry name" value="Rhodanese-like domain"/>
    <property type="match status" value="1"/>
</dbReference>